<feature type="region of interest" description="Disordered" evidence="1">
    <location>
        <begin position="48"/>
        <end position="343"/>
    </location>
</feature>
<keyword evidence="3" id="KW-1185">Reference proteome</keyword>
<dbReference type="GeneID" id="20650695"/>
<dbReference type="AlphaFoldDB" id="G4YH73"/>
<evidence type="ECO:0000256" key="1">
    <source>
        <dbReference type="SAM" id="MobiDB-lite"/>
    </source>
</evidence>
<feature type="compositionally biased region" description="Basic and acidic residues" evidence="1">
    <location>
        <begin position="269"/>
        <end position="330"/>
    </location>
</feature>
<dbReference type="OMA" id="NTPARGH"/>
<evidence type="ECO:0000313" key="2">
    <source>
        <dbReference type="EMBL" id="EGZ28096.1"/>
    </source>
</evidence>
<feature type="non-terminal residue" evidence="2">
    <location>
        <position position="1"/>
    </location>
</feature>
<feature type="compositionally biased region" description="Polar residues" evidence="1">
    <location>
        <begin position="124"/>
        <end position="133"/>
    </location>
</feature>
<feature type="compositionally biased region" description="Low complexity" evidence="1">
    <location>
        <begin position="230"/>
        <end position="243"/>
    </location>
</feature>
<accession>G4YH73</accession>
<protein>
    <submittedName>
        <fullName evidence="2">Uncharacterized protein</fullName>
    </submittedName>
</protein>
<sequence length="343" mass="38357">EAEEVDDSVEALEDLILEAYNNMQIDGEYIFLPDEVAEKLHRAAEQIKIQDNGEEETTENNTSAGEDSSSGDIAAATNAVEEVKSSQQTSTERPEPEQEQDQEPCSKETLKEKEGEALEHHQTQMHAAQNEQDNLAEDEHARLHKMKELQSVAAELREEKHQQRIPRAVSSENLFTELEPVPEIDESASSGPPSPSPPHSRSHSGVNTPKRSSRTPARGGHGHFPPPPIISLSSTPSSAAASPDQMGKSPASRTSDQSGGSKRKGKVLTYEKRREAALKLKQDKKKRELLIRESARKQREDAKRQLEEVHQKEMEEKRERVRRIREERLHRQTGKGAKGSKKA</sequence>
<proteinExistence type="predicted"/>
<name>G4YH73_PHYSP</name>
<dbReference type="SMR" id="G4YH73"/>
<dbReference type="RefSeq" id="XP_009515371.1">
    <property type="nucleotide sequence ID" value="XM_009517076.1"/>
</dbReference>
<dbReference type="Proteomes" id="UP000002640">
    <property type="component" value="Unassembled WGS sequence"/>
</dbReference>
<feature type="compositionally biased region" description="Basic and acidic residues" evidence="1">
    <location>
        <begin position="104"/>
        <end position="122"/>
    </location>
</feature>
<evidence type="ECO:0000313" key="3">
    <source>
        <dbReference type="Proteomes" id="UP000002640"/>
    </source>
</evidence>
<dbReference type="KEGG" id="psoj:PHYSODRAFT_379902"/>
<dbReference type="EMBL" id="JH159151">
    <property type="protein sequence ID" value="EGZ28096.1"/>
    <property type="molecule type" value="Genomic_DNA"/>
</dbReference>
<dbReference type="InParanoid" id="G4YH73"/>
<feature type="compositionally biased region" description="Polar residues" evidence="1">
    <location>
        <begin position="251"/>
        <end position="260"/>
    </location>
</feature>
<organism evidence="2 3">
    <name type="scientific">Phytophthora sojae (strain P6497)</name>
    <name type="common">Soybean stem and root rot agent</name>
    <name type="synonym">Phytophthora megasperma f. sp. glycines</name>
    <dbReference type="NCBI Taxonomy" id="1094619"/>
    <lineage>
        <taxon>Eukaryota</taxon>
        <taxon>Sar</taxon>
        <taxon>Stramenopiles</taxon>
        <taxon>Oomycota</taxon>
        <taxon>Peronosporomycetes</taxon>
        <taxon>Peronosporales</taxon>
        <taxon>Peronosporaceae</taxon>
        <taxon>Phytophthora</taxon>
    </lineage>
</organism>
<reference evidence="2 3" key="1">
    <citation type="journal article" date="2006" name="Science">
        <title>Phytophthora genome sequences uncover evolutionary origins and mechanisms of pathogenesis.</title>
        <authorList>
            <person name="Tyler B.M."/>
            <person name="Tripathy S."/>
            <person name="Zhang X."/>
            <person name="Dehal P."/>
            <person name="Jiang R.H."/>
            <person name="Aerts A."/>
            <person name="Arredondo F.D."/>
            <person name="Baxter L."/>
            <person name="Bensasson D."/>
            <person name="Beynon J.L."/>
            <person name="Chapman J."/>
            <person name="Damasceno C.M."/>
            <person name="Dorrance A.E."/>
            <person name="Dou D."/>
            <person name="Dickerman A.W."/>
            <person name="Dubchak I.L."/>
            <person name="Garbelotto M."/>
            <person name="Gijzen M."/>
            <person name="Gordon S.G."/>
            <person name="Govers F."/>
            <person name="Grunwald N.J."/>
            <person name="Huang W."/>
            <person name="Ivors K.L."/>
            <person name="Jones R.W."/>
            <person name="Kamoun S."/>
            <person name="Krampis K."/>
            <person name="Lamour K.H."/>
            <person name="Lee M.K."/>
            <person name="McDonald W.H."/>
            <person name="Medina M."/>
            <person name="Meijer H.J."/>
            <person name="Nordberg E.K."/>
            <person name="Maclean D.J."/>
            <person name="Ospina-Giraldo M.D."/>
            <person name="Morris P.F."/>
            <person name="Phuntumart V."/>
            <person name="Putnam N.H."/>
            <person name="Rash S."/>
            <person name="Rose J.K."/>
            <person name="Sakihama Y."/>
            <person name="Salamov A.A."/>
            <person name="Savidor A."/>
            <person name="Scheuring C.F."/>
            <person name="Smith B.M."/>
            <person name="Sobral B.W."/>
            <person name="Terry A."/>
            <person name="Torto-Alalibo T.A."/>
            <person name="Win J."/>
            <person name="Xu Z."/>
            <person name="Zhang H."/>
            <person name="Grigoriev I.V."/>
            <person name="Rokhsar D.S."/>
            <person name="Boore J.L."/>
        </authorList>
    </citation>
    <scope>NUCLEOTIDE SEQUENCE [LARGE SCALE GENOMIC DNA]</scope>
    <source>
        <strain evidence="2 3">P6497</strain>
    </source>
</reference>
<feature type="non-terminal residue" evidence="2">
    <location>
        <position position="343"/>
    </location>
</feature>
<gene>
    <name evidence="2" type="ORF">PHYSODRAFT_379902</name>
</gene>